<dbReference type="Proteomes" id="UP000236604">
    <property type="component" value="Unassembled WGS sequence"/>
</dbReference>
<dbReference type="InterPro" id="IPR003593">
    <property type="entry name" value="AAA+_ATPase"/>
</dbReference>
<dbReference type="CDD" id="cd03216">
    <property type="entry name" value="ABC_Carb_Monos_I"/>
    <property type="match status" value="1"/>
</dbReference>
<keyword evidence="3" id="KW-0813">Transport</keyword>
<evidence type="ECO:0000256" key="2">
    <source>
        <dbReference type="ARBA" id="ARBA00004533"/>
    </source>
</evidence>
<dbReference type="SUPFAM" id="SSF52540">
    <property type="entry name" value="P-loop containing nucleoside triphosphate hydrolases"/>
    <property type="match status" value="2"/>
</dbReference>
<evidence type="ECO:0000256" key="4">
    <source>
        <dbReference type="ARBA" id="ARBA00022475"/>
    </source>
</evidence>
<keyword evidence="13" id="KW-1185">Reference proteome</keyword>
<dbReference type="InterPro" id="IPR027417">
    <property type="entry name" value="P-loop_NTPase"/>
</dbReference>
<evidence type="ECO:0000256" key="1">
    <source>
        <dbReference type="ARBA" id="ARBA00004202"/>
    </source>
</evidence>
<dbReference type="GO" id="GO:0016887">
    <property type="term" value="F:ATP hydrolysis activity"/>
    <property type="evidence" value="ECO:0007669"/>
    <property type="project" value="InterPro"/>
</dbReference>
<evidence type="ECO:0000259" key="11">
    <source>
        <dbReference type="PROSITE" id="PS50893"/>
    </source>
</evidence>
<evidence type="ECO:0000256" key="6">
    <source>
        <dbReference type="ARBA" id="ARBA00022737"/>
    </source>
</evidence>
<dbReference type="RefSeq" id="WP_103077508.1">
    <property type="nucleotide sequence ID" value="NZ_AZRN01000033.1"/>
</dbReference>
<comment type="subcellular location">
    <subcellularLocation>
        <location evidence="2">Cell inner membrane</location>
    </subcellularLocation>
    <subcellularLocation>
        <location evidence="1">Cell membrane</location>
        <topology evidence="1">Peripheral membrane protein</topology>
    </subcellularLocation>
</comment>
<keyword evidence="10" id="KW-0472">Membrane</keyword>
<dbReference type="GO" id="GO:0005886">
    <property type="term" value="C:plasma membrane"/>
    <property type="evidence" value="ECO:0007669"/>
    <property type="project" value="UniProtKB-SubCell"/>
</dbReference>
<gene>
    <name evidence="12" type="ORF">X927_08050</name>
</gene>
<dbReference type="InterPro" id="IPR003439">
    <property type="entry name" value="ABC_transporter-like_ATP-bd"/>
</dbReference>
<dbReference type="GO" id="GO:0005524">
    <property type="term" value="F:ATP binding"/>
    <property type="evidence" value="ECO:0007669"/>
    <property type="project" value="UniProtKB-KW"/>
</dbReference>
<accession>A0A2K1P792</accession>
<dbReference type="Gene3D" id="3.40.50.300">
    <property type="entry name" value="P-loop containing nucleotide triphosphate hydrolases"/>
    <property type="match status" value="2"/>
</dbReference>
<reference evidence="12 13" key="1">
    <citation type="submission" date="2013-12" db="EMBL/GenBank/DDBJ databases">
        <title>Comparative genomics of Petrotoga isolates.</title>
        <authorList>
            <person name="Nesbo C.L."/>
            <person name="Charchuk R."/>
            <person name="Chow K."/>
        </authorList>
    </citation>
    <scope>NUCLEOTIDE SEQUENCE [LARGE SCALE GENOMIC DNA]</scope>
    <source>
        <strain evidence="12 13">DSM 14811</strain>
    </source>
</reference>
<dbReference type="EMBL" id="AZRN01000033">
    <property type="protein sequence ID" value="PNR98668.1"/>
    <property type="molecule type" value="Genomic_DNA"/>
</dbReference>
<dbReference type="InterPro" id="IPR017871">
    <property type="entry name" value="ABC_transporter-like_CS"/>
</dbReference>
<dbReference type="Pfam" id="PF00005">
    <property type="entry name" value="ABC_tran"/>
    <property type="match status" value="2"/>
</dbReference>
<dbReference type="PROSITE" id="PS50893">
    <property type="entry name" value="ABC_TRANSPORTER_2"/>
    <property type="match status" value="2"/>
</dbReference>
<proteinExistence type="predicted"/>
<dbReference type="SMART" id="SM00382">
    <property type="entry name" value="AAA"/>
    <property type="match status" value="2"/>
</dbReference>
<name>A0A2K1P792_9BACT</name>
<sequence>MNPVLKVVDISKEFPGVKALDQVSIDFYPGEVHAIVGENGAGKSTLMKIIAGVYKQNAGKIIFKGKERYWKHPSEAIEEGIVTIFQELSVMDNLSVSENLFLGSEPKRGPFLNYGKLYKSAKEFLKEFDLNINPNDKLKKFTIGVQQMIEIARATYKESKVIIMDEPTSSLTQNEVAKLFEVIRNLKQKGVSIIFVSHRLEEIFEIADKVSVLRDGRLVETNNISDLNRDKIVEMMVGRKIENFYIKKEHEIGKTIMKVENLSGEGFKNVSFEVNEGEVLGFSGLIGAGRSEIMETIIGLRKKKSGKIYVDNKEVTINNPLDAIKLGIGMVPEDRKRKGLILIHSVKDNISLPSLDKLKRFRIFVNEKAEKDLSKWAIDSFNIKTPSPTRRVKYLSGGNQQKVVVAKWIALRPKILILDEPTRGIDVGAKAEIYELISELALQGMAIIMISSELPEVLQISDRIAVMAYGHLTGVLNAKEASQEKVMKLATQKEKVYA</sequence>
<feature type="domain" description="ABC transporter" evidence="11">
    <location>
        <begin position="5"/>
        <end position="240"/>
    </location>
</feature>
<dbReference type="FunFam" id="3.40.50.300:FF:000126">
    <property type="entry name" value="Galactose/methyl galactoside import ATP-binding protein MglA"/>
    <property type="match status" value="1"/>
</dbReference>
<evidence type="ECO:0000313" key="12">
    <source>
        <dbReference type="EMBL" id="PNR98668.1"/>
    </source>
</evidence>
<dbReference type="PANTHER" id="PTHR43790:SF3">
    <property type="entry name" value="D-ALLOSE IMPORT ATP-BINDING PROTEIN ALSA-RELATED"/>
    <property type="match status" value="1"/>
</dbReference>
<evidence type="ECO:0000256" key="5">
    <source>
        <dbReference type="ARBA" id="ARBA00022597"/>
    </source>
</evidence>
<evidence type="ECO:0000256" key="3">
    <source>
        <dbReference type="ARBA" id="ARBA00022448"/>
    </source>
</evidence>
<evidence type="ECO:0000256" key="7">
    <source>
        <dbReference type="ARBA" id="ARBA00022741"/>
    </source>
</evidence>
<dbReference type="InterPro" id="IPR050107">
    <property type="entry name" value="ABC_carbohydrate_import_ATPase"/>
</dbReference>
<dbReference type="FunFam" id="3.40.50.300:FF:000127">
    <property type="entry name" value="Ribose import ATP-binding protein RbsA"/>
    <property type="match status" value="1"/>
</dbReference>
<keyword evidence="9" id="KW-1278">Translocase</keyword>
<keyword evidence="7" id="KW-0547">Nucleotide-binding</keyword>
<evidence type="ECO:0000256" key="10">
    <source>
        <dbReference type="ARBA" id="ARBA00023136"/>
    </source>
</evidence>
<evidence type="ECO:0000256" key="8">
    <source>
        <dbReference type="ARBA" id="ARBA00022840"/>
    </source>
</evidence>
<feature type="domain" description="ABC transporter" evidence="11">
    <location>
        <begin position="247"/>
        <end position="494"/>
    </location>
</feature>
<organism evidence="12 13">
    <name type="scientific">Petrotoga mexicana DSM 14811</name>
    <dbReference type="NCBI Taxonomy" id="1122954"/>
    <lineage>
        <taxon>Bacteria</taxon>
        <taxon>Thermotogati</taxon>
        <taxon>Thermotogota</taxon>
        <taxon>Thermotogae</taxon>
        <taxon>Petrotogales</taxon>
        <taxon>Petrotogaceae</taxon>
        <taxon>Petrotoga</taxon>
    </lineage>
</organism>
<dbReference type="PROSITE" id="PS00211">
    <property type="entry name" value="ABC_TRANSPORTER_1"/>
    <property type="match status" value="1"/>
</dbReference>
<dbReference type="GO" id="GO:0015749">
    <property type="term" value="P:monosaccharide transmembrane transport"/>
    <property type="evidence" value="ECO:0007669"/>
    <property type="project" value="UniProtKB-ARBA"/>
</dbReference>
<dbReference type="CDD" id="cd03215">
    <property type="entry name" value="ABC_Carb_Monos_II"/>
    <property type="match status" value="1"/>
</dbReference>
<protein>
    <submittedName>
        <fullName evidence="12">D-ribose transporter ATP binding protein</fullName>
    </submittedName>
</protein>
<evidence type="ECO:0000313" key="13">
    <source>
        <dbReference type="Proteomes" id="UP000236604"/>
    </source>
</evidence>
<dbReference type="PANTHER" id="PTHR43790">
    <property type="entry name" value="CARBOHYDRATE TRANSPORT ATP-BINDING PROTEIN MG119-RELATED"/>
    <property type="match status" value="1"/>
</dbReference>
<evidence type="ECO:0000256" key="9">
    <source>
        <dbReference type="ARBA" id="ARBA00022967"/>
    </source>
</evidence>
<keyword evidence="4" id="KW-1003">Cell membrane</keyword>
<keyword evidence="5" id="KW-0762">Sugar transport</keyword>
<dbReference type="AlphaFoldDB" id="A0A2K1P792"/>
<comment type="caution">
    <text evidence="12">The sequence shown here is derived from an EMBL/GenBank/DDBJ whole genome shotgun (WGS) entry which is preliminary data.</text>
</comment>
<keyword evidence="8" id="KW-0067">ATP-binding</keyword>
<keyword evidence="6" id="KW-0677">Repeat</keyword>